<comment type="caution">
    <text evidence="1">The sequence shown here is derived from an EMBL/GenBank/DDBJ whole genome shotgun (WGS) entry which is preliminary data.</text>
</comment>
<evidence type="ECO:0000313" key="1">
    <source>
        <dbReference type="EMBL" id="CAG8771414.1"/>
    </source>
</evidence>
<reference evidence="1" key="1">
    <citation type="submission" date="2021-06" db="EMBL/GenBank/DDBJ databases">
        <authorList>
            <person name="Kallberg Y."/>
            <person name="Tangrot J."/>
            <person name="Rosling A."/>
        </authorList>
    </citation>
    <scope>NUCLEOTIDE SEQUENCE</scope>
    <source>
        <strain evidence="1">MA461A</strain>
    </source>
</reference>
<sequence length="95" mass="11537">KLEQTKLDNDLNINSIIEKGSSKNYFKRKKEENQEPRKKAKVDSSFYDTQLRSLSSSYYIWGNFVNYFDIQLCYFCKEYLKHESYTDQERRREPA</sequence>
<keyword evidence="2" id="KW-1185">Reference proteome</keyword>
<feature type="non-terminal residue" evidence="1">
    <location>
        <position position="95"/>
    </location>
</feature>
<evidence type="ECO:0000313" key="2">
    <source>
        <dbReference type="Proteomes" id="UP000789920"/>
    </source>
</evidence>
<accession>A0ACA9R034</accession>
<feature type="non-terminal residue" evidence="1">
    <location>
        <position position="1"/>
    </location>
</feature>
<name>A0ACA9R034_9GLOM</name>
<gene>
    <name evidence="1" type="ORF">RPERSI_LOCUS16451</name>
</gene>
<protein>
    <submittedName>
        <fullName evidence="1">21076_t:CDS:1</fullName>
    </submittedName>
</protein>
<proteinExistence type="predicted"/>
<organism evidence="1 2">
    <name type="scientific">Racocetra persica</name>
    <dbReference type="NCBI Taxonomy" id="160502"/>
    <lineage>
        <taxon>Eukaryota</taxon>
        <taxon>Fungi</taxon>
        <taxon>Fungi incertae sedis</taxon>
        <taxon>Mucoromycota</taxon>
        <taxon>Glomeromycotina</taxon>
        <taxon>Glomeromycetes</taxon>
        <taxon>Diversisporales</taxon>
        <taxon>Gigasporaceae</taxon>
        <taxon>Racocetra</taxon>
    </lineage>
</organism>
<dbReference type="EMBL" id="CAJVQC010040716">
    <property type="protein sequence ID" value="CAG8771414.1"/>
    <property type="molecule type" value="Genomic_DNA"/>
</dbReference>
<dbReference type="Proteomes" id="UP000789920">
    <property type="component" value="Unassembled WGS sequence"/>
</dbReference>